<evidence type="ECO:0000313" key="2">
    <source>
        <dbReference type="EMBL" id="KAI1728743.1"/>
    </source>
</evidence>
<dbReference type="InterPro" id="IPR006139">
    <property type="entry name" value="D-isomer_2_OHA_DH_cat_dom"/>
</dbReference>
<dbReference type="Pfam" id="PF00389">
    <property type="entry name" value="2-Hacid_dh"/>
    <property type="match status" value="1"/>
</dbReference>
<evidence type="ECO:0000313" key="3">
    <source>
        <dbReference type="Proteomes" id="UP001201812"/>
    </source>
</evidence>
<sequence length="145" mass="16067">MSKVVIKSVFIADEIEKECVECLQNAGLRVVKKTKLGEQDLINELKHFDAVIVRSATKITRAVIEGCGGSLKLIGRAGTGVDNIDLETATQYGAIVMNTPEPRYCLQGQKRIKSKKWELGQGRFPLMAERGPLPEQYTVAVINRH</sequence>
<dbReference type="PANTHER" id="PTHR42938:SF22">
    <property type="entry name" value="D-3-PHOSPHOGLYCERATE DEHYDROGENASE"/>
    <property type="match status" value="1"/>
</dbReference>
<dbReference type="Gene3D" id="3.40.50.720">
    <property type="entry name" value="NAD(P)-binding Rossmann-like Domain"/>
    <property type="match status" value="1"/>
</dbReference>
<evidence type="ECO:0000259" key="1">
    <source>
        <dbReference type="Pfam" id="PF00389"/>
    </source>
</evidence>
<dbReference type="SUPFAM" id="SSF52283">
    <property type="entry name" value="Formate/glycerate dehydrogenase catalytic domain-like"/>
    <property type="match status" value="1"/>
</dbReference>
<organism evidence="2 3">
    <name type="scientific">Ditylenchus destructor</name>
    <dbReference type="NCBI Taxonomy" id="166010"/>
    <lineage>
        <taxon>Eukaryota</taxon>
        <taxon>Metazoa</taxon>
        <taxon>Ecdysozoa</taxon>
        <taxon>Nematoda</taxon>
        <taxon>Chromadorea</taxon>
        <taxon>Rhabditida</taxon>
        <taxon>Tylenchina</taxon>
        <taxon>Tylenchomorpha</taxon>
        <taxon>Sphaerularioidea</taxon>
        <taxon>Anguinidae</taxon>
        <taxon>Anguininae</taxon>
        <taxon>Ditylenchus</taxon>
    </lineage>
</organism>
<protein>
    <submittedName>
        <fullName evidence="2">D-isomer specific 2-hydroxyacid dehydrogenase, catalytic domain-containing protein</fullName>
    </submittedName>
</protein>
<proteinExistence type="predicted"/>
<gene>
    <name evidence="2" type="ORF">DdX_00944</name>
</gene>
<dbReference type="PANTHER" id="PTHR42938">
    <property type="entry name" value="FORMATE DEHYDROGENASE 1"/>
    <property type="match status" value="1"/>
</dbReference>
<dbReference type="GO" id="GO:0051287">
    <property type="term" value="F:NAD binding"/>
    <property type="evidence" value="ECO:0007669"/>
    <property type="project" value="InterPro"/>
</dbReference>
<dbReference type="GO" id="GO:0004617">
    <property type="term" value="F:phosphoglycerate dehydrogenase activity"/>
    <property type="evidence" value="ECO:0007669"/>
    <property type="project" value="TreeGrafter"/>
</dbReference>
<feature type="domain" description="D-isomer specific 2-hydroxyacid dehydrogenase catalytic" evidence="1">
    <location>
        <begin position="9"/>
        <end position="101"/>
    </location>
</feature>
<dbReference type="EMBL" id="JAKKPZ010000001">
    <property type="protein sequence ID" value="KAI1728743.1"/>
    <property type="molecule type" value="Genomic_DNA"/>
</dbReference>
<reference evidence="2" key="1">
    <citation type="submission" date="2022-01" db="EMBL/GenBank/DDBJ databases">
        <title>Genome Sequence Resource for Two Populations of Ditylenchus destructor, the Migratory Endoparasitic Phytonematode.</title>
        <authorList>
            <person name="Zhang H."/>
            <person name="Lin R."/>
            <person name="Xie B."/>
        </authorList>
    </citation>
    <scope>NUCLEOTIDE SEQUENCE</scope>
    <source>
        <strain evidence="2">BazhouSP</strain>
    </source>
</reference>
<name>A0AAD4NKT4_9BILA</name>
<accession>A0AAD4NKT4</accession>
<keyword evidence="3" id="KW-1185">Reference proteome</keyword>
<comment type="caution">
    <text evidence="2">The sequence shown here is derived from an EMBL/GenBank/DDBJ whole genome shotgun (WGS) entry which is preliminary data.</text>
</comment>
<dbReference type="Proteomes" id="UP001201812">
    <property type="component" value="Unassembled WGS sequence"/>
</dbReference>
<dbReference type="AlphaFoldDB" id="A0AAD4NKT4"/>